<evidence type="ECO:0000256" key="1">
    <source>
        <dbReference type="ARBA" id="ARBA00022970"/>
    </source>
</evidence>
<evidence type="ECO:0000313" key="4">
    <source>
        <dbReference type="EMBL" id="KAB1274579.1"/>
    </source>
</evidence>
<organism evidence="4 5">
    <name type="scientific">Camelus dromedarius</name>
    <name type="common">Dromedary</name>
    <name type="synonym">Arabian camel</name>
    <dbReference type="NCBI Taxonomy" id="9838"/>
    <lineage>
        <taxon>Eukaryota</taxon>
        <taxon>Metazoa</taxon>
        <taxon>Chordata</taxon>
        <taxon>Craniata</taxon>
        <taxon>Vertebrata</taxon>
        <taxon>Euteleostomi</taxon>
        <taxon>Mammalia</taxon>
        <taxon>Eutheria</taxon>
        <taxon>Laurasiatheria</taxon>
        <taxon>Artiodactyla</taxon>
        <taxon>Tylopoda</taxon>
        <taxon>Camelidae</taxon>
        <taxon>Camelus</taxon>
    </lineage>
</organism>
<dbReference type="PANTHER" id="PTHR43243:SF10">
    <property type="entry name" value="MGC138914 PROTEIN"/>
    <property type="match status" value="1"/>
</dbReference>
<feature type="region of interest" description="Disordered" evidence="2">
    <location>
        <begin position="57"/>
        <end position="84"/>
    </location>
</feature>
<feature type="compositionally biased region" description="Polar residues" evidence="2">
    <location>
        <begin position="57"/>
        <end position="70"/>
    </location>
</feature>
<evidence type="ECO:0000259" key="3">
    <source>
        <dbReference type="Pfam" id="PF13906"/>
    </source>
</evidence>
<comment type="caution">
    <text evidence="4">The sequence shown here is derived from an EMBL/GenBank/DDBJ whole genome shotgun (WGS) entry which is preliminary data.</text>
</comment>
<dbReference type="EMBL" id="JWIN03000009">
    <property type="protein sequence ID" value="KAB1274579.1"/>
    <property type="molecule type" value="Genomic_DNA"/>
</dbReference>
<reference evidence="4 5" key="1">
    <citation type="journal article" date="2019" name="Mol. Ecol. Resour.">
        <title>Improving Illumina assemblies with Hi-C and long reads: an example with the North African dromedary.</title>
        <authorList>
            <person name="Elbers J.P."/>
            <person name="Rogers M.F."/>
            <person name="Perelman P.L."/>
            <person name="Proskuryakova A.A."/>
            <person name="Serdyukova N.A."/>
            <person name="Johnson W.E."/>
            <person name="Horin P."/>
            <person name="Corander J."/>
            <person name="Murphy D."/>
            <person name="Burger P.A."/>
        </authorList>
    </citation>
    <scope>NUCLEOTIDE SEQUENCE [LARGE SCALE GENOMIC DNA]</scope>
    <source>
        <strain evidence="4">Drom800</strain>
        <tissue evidence="4">Blood</tissue>
    </source>
</reference>
<feature type="domain" description="Cationic amino acid transporter C-terminal" evidence="3">
    <location>
        <begin position="126"/>
        <end position="155"/>
    </location>
</feature>
<dbReference type="Proteomes" id="UP000299084">
    <property type="component" value="Unassembled WGS sequence"/>
</dbReference>
<accession>A0A5N4DTZ8</accession>
<evidence type="ECO:0000313" key="5">
    <source>
        <dbReference type="Proteomes" id="UP000299084"/>
    </source>
</evidence>
<protein>
    <submittedName>
        <fullName evidence="4">Cationic amino acid transporter 3</fullName>
    </submittedName>
</protein>
<evidence type="ECO:0000256" key="2">
    <source>
        <dbReference type="SAM" id="MobiDB-lite"/>
    </source>
</evidence>
<dbReference type="Pfam" id="PF13906">
    <property type="entry name" value="AA_permease_C"/>
    <property type="match status" value="1"/>
</dbReference>
<dbReference type="PANTHER" id="PTHR43243">
    <property type="entry name" value="INNER MEMBRANE TRANSPORTER YGJI-RELATED"/>
    <property type="match status" value="1"/>
</dbReference>
<dbReference type="AlphaFoldDB" id="A0A5N4DTZ8"/>
<keyword evidence="1" id="KW-0813">Transport</keyword>
<name>A0A5N4DTZ8_CAMDR</name>
<proteinExistence type="predicted"/>
<sequence length="297" mass="32180">MSPIFPKECWFWEARESVLGYQVSQARTFGSRLHSSCSGFIEGEICTNWQLTEQDYNLTASGPNGTTSSHADGPEPGAGPVAPPGVSGDPVYKRGLCSAGVSAGAGVTVTIWRQPQGPTPPPFKVVLSIFVNVHLMMQMTTWTWAQFGIWNAIGVWFGSSRVVLVPKVFTGLNLFVLGVKHPSGFIKGDLHNWQLQEQDYNLTASGPNGTYRLSLSPNPSCEGEEARIRSAPSLGHPTSPPSSLLFWRDFGVSASLTCMVPYYQIDPASPCRRTFPPCGWAPPAYVGGCCTTLARTY</sequence>
<keyword evidence="5" id="KW-1185">Reference proteome</keyword>
<dbReference type="GO" id="GO:0005886">
    <property type="term" value="C:plasma membrane"/>
    <property type="evidence" value="ECO:0007669"/>
    <property type="project" value="TreeGrafter"/>
</dbReference>
<keyword evidence="1" id="KW-0029">Amino-acid transport</keyword>
<gene>
    <name evidence="4" type="ORF">Cadr_000012167</name>
</gene>
<feature type="compositionally biased region" description="Low complexity" evidence="2">
    <location>
        <begin position="74"/>
        <end position="84"/>
    </location>
</feature>
<dbReference type="InterPro" id="IPR029485">
    <property type="entry name" value="CAT_C"/>
</dbReference>
<dbReference type="GO" id="GO:0015171">
    <property type="term" value="F:amino acid transmembrane transporter activity"/>
    <property type="evidence" value="ECO:0007669"/>
    <property type="project" value="TreeGrafter"/>
</dbReference>